<name>A0A397SJ72_9GLOM</name>
<reference evidence="1 2" key="1">
    <citation type="submission" date="2018-06" db="EMBL/GenBank/DDBJ databases">
        <title>Comparative genomics reveals the genomic features of Rhizophagus irregularis, R. cerebriforme, R. diaphanum and Gigaspora rosea, and their symbiotic lifestyle signature.</title>
        <authorList>
            <person name="Morin E."/>
            <person name="San Clemente H."/>
            <person name="Chen E.C.H."/>
            <person name="De La Providencia I."/>
            <person name="Hainaut M."/>
            <person name="Kuo A."/>
            <person name="Kohler A."/>
            <person name="Murat C."/>
            <person name="Tang N."/>
            <person name="Roy S."/>
            <person name="Loubradou J."/>
            <person name="Henrissat B."/>
            <person name="Grigoriev I.V."/>
            <person name="Corradi N."/>
            <person name="Roux C."/>
            <person name="Martin F.M."/>
        </authorList>
    </citation>
    <scope>NUCLEOTIDE SEQUENCE [LARGE SCALE GENOMIC DNA]</scope>
    <source>
        <strain evidence="1 2">DAOM 227022</strain>
    </source>
</reference>
<comment type="caution">
    <text evidence="1">The sequence shown here is derived from an EMBL/GenBank/DDBJ whole genome shotgun (WGS) entry which is preliminary data.</text>
</comment>
<dbReference type="EMBL" id="QKYT01000523">
    <property type="protein sequence ID" value="RIA84027.1"/>
    <property type="molecule type" value="Genomic_DNA"/>
</dbReference>
<protein>
    <submittedName>
        <fullName evidence="1">Uncharacterized protein</fullName>
    </submittedName>
</protein>
<dbReference type="AlphaFoldDB" id="A0A397SJ72"/>
<evidence type="ECO:0000313" key="1">
    <source>
        <dbReference type="EMBL" id="RIA84027.1"/>
    </source>
</evidence>
<organism evidence="1 2">
    <name type="scientific">Glomus cerebriforme</name>
    <dbReference type="NCBI Taxonomy" id="658196"/>
    <lineage>
        <taxon>Eukaryota</taxon>
        <taxon>Fungi</taxon>
        <taxon>Fungi incertae sedis</taxon>
        <taxon>Mucoromycota</taxon>
        <taxon>Glomeromycotina</taxon>
        <taxon>Glomeromycetes</taxon>
        <taxon>Glomerales</taxon>
        <taxon>Glomeraceae</taxon>
        <taxon>Glomus</taxon>
    </lineage>
</organism>
<keyword evidence="2" id="KW-1185">Reference proteome</keyword>
<sequence>MKKRSYRIKNILEELPTLEIINKRNDNENNNRCMRCKMDNESWNHVWECDMNSFTLYDIVNENISKNIENLKNKNIYVNKDRWMDRIIKILLDNSTIKANQLIIHECIKGIFNKRLTEIEKNKDIKIEMEKFIEGITIGTKEKIWNERCDKINKMEKYIDNKKDIIKNKKDKKGKNKRTKEEEIIQHTDLDEKLIRLAKNNLVRNNKKLMSQMIADQYIDRLISQQNNVNKIWTTTYIYDLEF</sequence>
<dbReference type="Proteomes" id="UP000265703">
    <property type="component" value="Unassembled WGS sequence"/>
</dbReference>
<dbReference type="OrthoDB" id="2443717at2759"/>
<gene>
    <name evidence="1" type="ORF">C1645_832890</name>
</gene>
<evidence type="ECO:0000313" key="2">
    <source>
        <dbReference type="Proteomes" id="UP000265703"/>
    </source>
</evidence>
<proteinExistence type="predicted"/>
<accession>A0A397SJ72</accession>